<evidence type="ECO:0000256" key="7">
    <source>
        <dbReference type="SAM" id="MobiDB-lite"/>
    </source>
</evidence>
<feature type="transmembrane region" description="Helical" evidence="8">
    <location>
        <begin position="561"/>
        <end position="585"/>
    </location>
</feature>
<dbReference type="AlphaFoldDB" id="A0A3L6TBV8"/>
<evidence type="ECO:0000256" key="2">
    <source>
        <dbReference type="ARBA" id="ARBA00022448"/>
    </source>
</evidence>
<keyword evidence="11" id="KW-1185">Reference proteome</keyword>
<evidence type="ECO:0000259" key="9">
    <source>
        <dbReference type="Pfam" id="PF01490"/>
    </source>
</evidence>
<evidence type="ECO:0000313" key="11">
    <source>
        <dbReference type="Proteomes" id="UP000275267"/>
    </source>
</evidence>
<evidence type="ECO:0000256" key="4">
    <source>
        <dbReference type="ARBA" id="ARBA00022970"/>
    </source>
</evidence>
<feature type="transmembrane region" description="Helical" evidence="8">
    <location>
        <begin position="337"/>
        <end position="357"/>
    </location>
</feature>
<protein>
    <submittedName>
        <fullName evidence="10">Amino acid permease 3-like isoform X2</fullName>
    </submittedName>
</protein>
<feature type="transmembrane region" description="Helical" evidence="8">
    <location>
        <begin position="231"/>
        <end position="251"/>
    </location>
</feature>
<keyword evidence="6 8" id="KW-0472">Membrane</keyword>
<dbReference type="GO" id="GO:0016020">
    <property type="term" value="C:membrane"/>
    <property type="evidence" value="ECO:0007669"/>
    <property type="project" value="UniProtKB-SubCell"/>
</dbReference>
<feature type="domain" description="Amino acid transporter transmembrane" evidence="9">
    <location>
        <begin position="207"/>
        <end position="625"/>
    </location>
</feature>
<dbReference type="Pfam" id="PF01490">
    <property type="entry name" value="Aa_trans"/>
    <property type="match status" value="1"/>
</dbReference>
<keyword evidence="2" id="KW-0813">Transport</keyword>
<feature type="transmembrane region" description="Helical" evidence="8">
    <location>
        <begin position="453"/>
        <end position="473"/>
    </location>
</feature>
<keyword evidence="4" id="KW-0029">Amino-acid transport</keyword>
<dbReference type="OrthoDB" id="40134at2759"/>
<accession>A0A3L6TBV8</accession>
<dbReference type="STRING" id="4540.A0A3L6TBV8"/>
<dbReference type="InterPro" id="IPR013057">
    <property type="entry name" value="AA_transpt_TM"/>
</dbReference>
<feature type="transmembrane region" description="Helical" evidence="8">
    <location>
        <begin position="415"/>
        <end position="432"/>
    </location>
</feature>
<feature type="transmembrane region" description="Helical" evidence="8">
    <location>
        <begin position="292"/>
        <end position="316"/>
    </location>
</feature>
<comment type="subcellular location">
    <subcellularLocation>
        <location evidence="1">Membrane</location>
    </subcellularLocation>
</comment>
<comment type="caution">
    <text evidence="10">The sequence shown here is derived from an EMBL/GenBank/DDBJ whole genome shotgun (WGS) entry which is preliminary data.</text>
</comment>
<dbReference type="EMBL" id="PQIB02000002">
    <property type="protein sequence ID" value="RLN34783.1"/>
    <property type="molecule type" value="Genomic_DNA"/>
</dbReference>
<evidence type="ECO:0000256" key="3">
    <source>
        <dbReference type="ARBA" id="ARBA00022692"/>
    </source>
</evidence>
<evidence type="ECO:0000256" key="1">
    <source>
        <dbReference type="ARBA" id="ARBA00004370"/>
    </source>
</evidence>
<feature type="transmembrane region" description="Helical" evidence="8">
    <location>
        <begin position="597"/>
        <end position="625"/>
    </location>
</feature>
<gene>
    <name evidence="10" type="ORF">C2845_PM03G21300</name>
</gene>
<evidence type="ECO:0000313" key="10">
    <source>
        <dbReference type="EMBL" id="RLN34783.1"/>
    </source>
</evidence>
<dbReference type="PANTHER" id="PTHR48017">
    <property type="entry name" value="OS05G0424000 PROTEIN-RELATED"/>
    <property type="match status" value="1"/>
</dbReference>
<reference evidence="11" key="1">
    <citation type="journal article" date="2019" name="Nat. Commun.">
        <title>The genome of broomcorn millet.</title>
        <authorList>
            <person name="Zou C."/>
            <person name="Miki D."/>
            <person name="Li D."/>
            <person name="Tang Q."/>
            <person name="Xiao L."/>
            <person name="Rajput S."/>
            <person name="Deng P."/>
            <person name="Jia W."/>
            <person name="Huang R."/>
            <person name="Zhang M."/>
            <person name="Sun Y."/>
            <person name="Hu J."/>
            <person name="Fu X."/>
            <person name="Schnable P.S."/>
            <person name="Li F."/>
            <person name="Zhang H."/>
            <person name="Feng B."/>
            <person name="Zhu X."/>
            <person name="Liu R."/>
            <person name="Schnable J.C."/>
            <person name="Zhu J.-K."/>
            <person name="Zhang H."/>
        </authorList>
    </citation>
    <scope>NUCLEOTIDE SEQUENCE [LARGE SCALE GENOMIC DNA]</scope>
</reference>
<evidence type="ECO:0000256" key="6">
    <source>
        <dbReference type="ARBA" id="ARBA00023136"/>
    </source>
</evidence>
<name>A0A3L6TBV8_PANMI</name>
<dbReference type="Proteomes" id="UP000275267">
    <property type="component" value="Unassembled WGS sequence"/>
</dbReference>
<evidence type="ECO:0000256" key="8">
    <source>
        <dbReference type="SAM" id="Phobius"/>
    </source>
</evidence>
<sequence>MSEQLIGFILREILDPKEEFYYDGHPGRLGRNPTPSAAAPSQVGFPISPPPEQPPEVQLAARKAAAGLRLPSSILSSPPPPPRPLLVAVCGGGRSQQPAAGSALPGARRDGARRRRRSWRGTAARAAWRGGVWSMASVAGAAGDACCCGPWRRGGGGRYITVKQPVEGYIGEARGPVRVSNTAVNELGAVRRGGPMSLGEGIAATSRASAYIITAVMGSGVLTLGSAMSQLGWVLGPAAMVLFALLVTYYASALLADCYDRRTPSQAATAGESRYTYMDAIRDNLPAGGGTIKAKICVVLLYANMVNVVVGYTITASNAMMAMKRSKCFSNSSQAQARYMMVIFGGAQILLSLIPGFDHISCLSVLAAVMSLTYATIGLGLGTAQVVANKGFKGTLTGMLSIGGVTPMGKAWRSLQALGTVAFACSYSHVLFDVRGTIRGPEARAVMRGASRLSAAVTALFYTLCGVVGYAAFGVTAPEDLLFGFSRPAWVLDAARAAAIVHLAGAYQVCRQPLFAFAEDWAQRRWPQPRCINTKLIRRLACRKAFVVVTTATPILLPSPIAQYVLGLLSALAFWPLTIYFPMYMHIASKKLHKWSLPWVALQLISIFCLAITAATAVRCLAGIISPALRHTN</sequence>
<keyword evidence="5 8" id="KW-1133">Transmembrane helix</keyword>
<proteinExistence type="predicted"/>
<evidence type="ECO:0000256" key="5">
    <source>
        <dbReference type="ARBA" id="ARBA00022989"/>
    </source>
</evidence>
<keyword evidence="3 8" id="KW-0812">Transmembrane</keyword>
<feature type="region of interest" description="Disordered" evidence="7">
    <location>
        <begin position="24"/>
        <end position="56"/>
    </location>
</feature>
<organism evidence="10 11">
    <name type="scientific">Panicum miliaceum</name>
    <name type="common">Proso millet</name>
    <name type="synonym">Broomcorn millet</name>
    <dbReference type="NCBI Taxonomy" id="4540"/>
    <lineage>
        <taxon>Eukaryota</taxon>
        <taxon>Viridiplantae</taxon>
        <taxon>Streptophyta</taxon>
        <taxon>Embryophyta</taxon>
        <taxon>Tracheophyta</taxon>
        <taxon>Spermatophyta</taxon>
        <taxon>Magnoliopsida</taxon>
        <taxon>Liliopsida</taxon>
        <taxon>Poales</taxon>
        <taxon>Poaceae</taxon>
        <taxon>PACMAD clade</taxon>
        <taxon>Panicoideae</taxon>
        <taxon>Panicodae</taxon>
        <taxon>Paniceae</taxon>
        <taxon>Panicinae</taxon>
        <taxon>Panicum</taxon>
        <taxon>Panicum sect. Panicum</taxon>
    </lineage>
</organism>
<feature type="transmembrane region" description="Helical" evidence="8">
    <location>
        <begin position="363"/>
        <end position="384"/>
    </location>
</feature>
<dbReference type="GO" id="GO:0006865">
    <property type="term" value="P:amino acid transport"/>
    <property type="evidence" value="ECO:0007669"/>
    <property type="project" value="UniProtKB-KW"/>
</dbReference>
<feature type="region of interest" description="Disordered" evidence="7">
    <location>
        <begin position="91"/>
        <end position="120"/>
    </location>
</feature>